<dbReference type="SUPFAM" id="SSF82153">
    <property type="entry name" value="FAS1 domain"/>
    <property type="match status" value="2"/>
</dbReference>
<dbReference type="Proteomes" id="UP000764045">
    <property type="component" value="Unassembled WGS sequence"/>
</dbReference>
<dbReference type="EMBL" id="JACJJL010000009">
    <property type="protein sequence ID" value="MBM6661502.1"/>
    <property type="molecule type" value="Genomic_DNA"/>
</dbReference>
<evidence type="ECO:0000313" key="3">
    <source>
        <dbReference type="Proteomes" id="UP000764045"/>
    </source>
</evidence>
<reference evidence="2 3" key="1">
    <citation type="journal article" date="2021" name="Sci. Rep.">
        <title>The distribution of antibiotic resistance genes in chicken gut microbiota commensals.</title>
        <authorList>
            <person name="Juricova H."/>
            <person name="Matiasovicova J."/>
            <person name="Kubasova T."/>
            <person name="Cejkova D."/>
            <person name="Rychlik I."/>
        </authorList>
    </citation>
    <scope>NUCLEOTIDE SEQUENCE [LARGE SCALE GENOMIC DNA]</scope>
    <source>
        <strain evidence="2 3">An819</strain>
    </source>
</reference>
<name>A0A938WM79_9BACT</name>
<feature type="domain" description="FAS1" evidence="1">
    <location>
        <begin position="40"/>
        <end position="254"/>
    </location>
</feature>
<accession>A0A938WM79</accession>
<gene>
    <name evidence="2" type="ORF">H6B30_07005</name>
</gene>
<dbReference type="InterPro" id="IPR036378">
    <property type="entry name" value="FAS1_dom_sf"/>
</dbReference>
<dbReference type="Gene3D" id="2.30.180.10">
    <property type="entry name" value="FAS1 domain"/>
    <property type="match status" value="1"/>
</dbReference>
<dbReference type="InterPro" id="IPR000782">
    <property type="entry name" value="FAS1_domain"/>
</dbReference>
<protein>
    <submittedName>
        <fullName evidence="2">Fasciclin domain-containing protein</fullName>
    </submittedName>
</protein>
<evidence type="ECO:0000313" key="2">
    <source>
        <dbReference type="EMBL" id="MBM6661502.1"/>
    </source>
</evidence>
<proteinExistence type="predicted"/>
<sequence length="962" mass="106216">MKKLIFCFSLVCVGMLSSCVDKNELVDEKSKPSWLGESIYGELSNPDPSKGLTGTFKNYLRLVDDLGYAETLNRTGSKTVFPANDEAFERFFQSNDWGVSRYEDLTQAQKKMLLYSSMLDNAILVEMLSNVSSNDGIVSGNAVKHATSLNAIDTVTTYPFLSALDAYGERNPFWTRFSNGISLVSDATKPMLVHFTRDYMLKNSITTVGDGSDFSIITGGSYEDSNDAYVFGNRITSRDITCQNGYIHQVEDVVTPPGNMAQLIKRDKNLSIFNHMLDRFAMPVYNSQVTNNYHDWYAEQEKVQDMTGVPNPDSIYEVRYLSKMSQGNVKFNGDARSGGVFLDDNLLTFDPGWNEYYVASLTGSTATELADLGVMFVPDDEALSTYLTEGAGSILLTTYGKLPNTKENVMRNVEDVPLSILSKLISNMMNTSFAASVPSKFSSIVDDAKDVMGITIGDLKTKADGGYDVRIANNGVVYVMNKVFGPKAYEVVSAPALFGAETNMSMVNWIIQNVTYNNVYGLGLDYYAYLLSTSSNYGLFLPTNEAFDCYYLDPTSLTRSTGPEVIHYYYVGSGSSSSTAGSAGIAASRWKYNVETHQVGDSIGVIDFEGANNDANMPIIKAQLSDIIQQSTIVLGENETLQPGCYYLTKNGAGVKIEGSGDLSNGRVLGGGQLVDGLPASTITEVFNQTNGKSYAIDHLIQGTTRSVYSYLSTTPRFSKFFDLCNGFDTEIMAWAGISTEKEEGGTGIIESDQYKTFFIPGETSTSSDQQLRCIDYNVKFFSNYNYTLYAPNNDAVDYAVNHGLPTWDAIYEIFSKYNNEEGTTPDGEEEAKAQVKVMIKAIRDFVRYHFHSNSVYATTTLGSTHNDYTTFLVDDNTHISQNLTVWGDNTGKIHVKDVVGEKVIDPSNTNLMTNEMTRDLEFNKNRTQAGNYVTASSYAVVHELTQPLSYNSTEDFSQGLQ</sequence>
<dbReference type="PROSITE" id="PS51257">
    <property type="entry name" value="PROKAR_LIPOPROTEIN"/>
    <property type="match status" value="1"/>
</dbReference>
<dbReference type="AlphaFoldDB" id="A0A938WM79"/>
<organism evidence="2 3">
    <name type="scientific">Marseilla massiliensis</name>
    <dbReference type="NCBI Taxonomy" id="1841864"/>
    <lineage>
        <taxon>Bacteria</taxon>
        <taxon>Pseudomonadati</taxon>
        <taxon>Bacteroidota</taxon>
        <taxon>Bacteroidia</taxon>
        <taxon>Bacteroidales</taxon>
        <taxon>Prevotellaceae</taxon>
        <taxon>Marseilla</taxon>
    </lineage>
</organism>
<evidence type="ECO:0000259" key="1">
    <source>
        <dbReference type="PROSITE" id="PS50213"/>
    </source>
</evidence>
<dbReference type="PANTHER" id="PTHR10900">
    <property type="entry name" value="PERIOSTIN-RELATED"/>
    <property type="match status" value="1"/>
</dbReference>
<comment type="caution">
    <text evidence="2">The sequence shown here is derived from an EMBL/GenBank/DDBJ whole genome shotgun (WGS) entry which is preliminary data.</text>
</comment>
<dbReference type="PANTHER" id="PTHR10900:SF77">
    <property type="entry name" value="FI19380P1"/>
    <property type="match status" value="1"/>
</dbReference>
<dbReference type="PROSITE" id="PS50213">
    <property type="entry name" value="FAS1"/>
    <property type="match status" value="1"/>
</dbReference>
<dbReference type="InterPro" id="IPR050904">
    <property type="entry name" value="Adhesion/Biosynth-related"/>
</dbReference>
<keyword evidence="3" id="KW-1185">Reference proteome</keyword>
<dbReference type="RefSeq" id="WP_205109066.1">
    <property type="nucleotide sequence ID" value="NZ_JACJJL010000009.1"/>
</dbReference>